<gene>
    <name evidence="2" type="ORF">NM06_01150</name>
</gene>
<dbReference type="STRING" id="379097.SE23_10875"/>
<comment type="caution">
    <text evidence="2">The sequence shown here is derived from an EMBL/GenBank/DDBJ whole genome shotgun (WGS) entry which is preliminary data.</text>
</comment>
<evidence type="ECO:0000313" key="3">
    <source>
        <dbReference type="Proteomes" id="UP000030451"/>
    </source>
</evidence>
<organism evidence="2 3">
    <name type="scientific">Photobacterium sp. (strain ATCC 43367)</name>
    <dbReference type="NCBI Taxonomy" id="379097"/>
    <lineage>
        <taxon>Bacteria</taxon>
        <taxon>Pseudomonadati</taxon>
        <taxon>Pseudomonadota</taxon>
        <taxon>Gammaproteobacteria</taxon>
        <taxon>Vibrionales</taxon>
        <taxon>Vibrionaceae</taxon>
        <taxon>Vibrio</taxon>
        <taxon>Vibrio oreintalis group</taxon>
    </lineage>
</organism>
<keyword evidence="1" id="KW-0732">Signal</keyword>
<dbReference type="Gene3D" id="2.40.160.20">
    <property type="match status" value="1"/>
</dbReference>
<dbReference type="EMBL" id="JRWP01000002">
    <property type="protein sequence ID" value="KGY10693.1"/>
    <property type="molecule type" value="Genomic_DNA"/>
</dbReference>
<evidence type="ECO:0008006" key="4">
    <source>
        <dbReference type="Google" id="ProtNLM"/>
    </source>
</evidence>
<accession>A0A0A5JRU9</accession>
<evidence type="ECO:0000256" key="1">
    <source>
        <dbReference type="SAM" id="SignalP"/>
    </source>
</evidence>
<feature type="signal peptide" evidence="1">
    <location>
        <begin position="1"/>
        <end position="19"/>
    </location>
</feature>
<dbReference type="SUPFAM" id="SSF56925">
    <property type="entry name" value="OMPA-like"/>
    <property type="match status" value="1"/>
</dbReference>
<reference evidence="2 3" key="1">
    <citation type="submission" date="2014-10" db="EMBL/GenBank/DDBJ databases">
        <title>Genome sequencing of Vibrio sinaloensis T08.</title>
        <authorList>
            <person name="Chan K.-G."/>
            <person name="Mohamad N.I."/>
        </authorList>
    </citation>
    <scope>NUCLEOTIDE SEQUENCE [LARGE SCALE GENOMIC DNA]</scope>
    <source>
        <strain evidence="2 3">T08</strain>
    </source>
</reference>
<proteinExistence type="predicted"/>
<dbReference type="OrthoDB" id="5901303at2"/>
<dbReference type="AlphaFoldDB" id="A0A0A5JRU9"/>
<dbReference type="RefSeq" id="WP_038187063.1">
    <property type="nucleotide sequence ID" value="NZ_JRWP01000002.1"/>
</dbReference>
<protein>
    <recommendedName>
        <fullName evidence="4">Outer membrane protein beta-barrel domain-containing protein</fullName>
    </recommendedName>
</protein>
<dbReference type="Proteomes" id="UP000030451">
    <property type="component" value="Unassembled WGS sequence"/>
</dbReference>
<dbReference type="InterPro" id="IPR011250">
    <property type="entry name" value="OMP/PagP_B-barrel"/>
</dbReference>
<evidence type="ECO:0000313" key="2">
    <source>
        <dbReference type="EMBL" id="KGY10693.1"/>
    </source>
</evidence>
<name>A0A0A5JRU9_PHOS4</name>
<feature type="chain" id="PRO_5002023661" description="Outer membrane protein beta-barrel domain-containing protein" evidence="1">
    <location>
        <begin position="20"/>
        <end position="176"/>
    </location>
</feature>
<sequence length="176" mass="19144">MYKALLIALSASVAFTAQAEQEKEYLTQDFYVGGNLSAYSLEGNNGASFGAHVGAKNIYNERFLVGGEFVIAGYGSSDFEKEQNASEKYSIAGNIPLGVRIDAGNALNVDIYGLLGYKVLFLDGASDDYIKGVSFGAGADLDFEHWALGLQFSRTEYDYEITDNTVMLKGSYKFNL</sequence>